<evidence type="ECO:0000313" key="1">
    <source>
        <dbReference type="EMBL" id="EDO54748.1"/>
    </source>
</evidence>
<reference evidence="1" key="2">
    <citation type="submission" date="2013-11" db="EMBL/GenBank/DDBJ databases">
        <title>Draft genome sequence of Bacteroides uniformis (ATCC 8492).</title>
        <authorList>
            <person name="Sudarsanam P."/>
            <person name="Ley R."/>
            <person name="Guruge J."/>
            <person name="Turnbaugh P.J."/>
            <person name="Mahowald M."/>
            <person name="Liep D."/>
            <person name="Gordon J."/>
        </authorList>
    </citation>
    <scope>NUCLEOTIDE SEQUENCE</scope>
    <source>
        <strain evidence="1">ATCC 8492</strain>
    </source>
</reference>
<dbReference type="AlphaFoldDB" id="A0ABC9NDQ6"/>
<reference evidence="1" key="1">
    <citation type="submission" date="2007-06" db="EMBL/GenBank/DDBJ databases">
        <authorList>
            <person name="Fulton L."/>
            <person name="Clifton S."/>
            <person name="Fulton B."/>
            <person name="Xu J."/>
            <person name="Minx P."/>
            <person name="Pepin K.H."/>
            <person name="Johnson M."/>
            <person name="Thiruvilangam P."/>
            <person name="Bhonagiri V."/>
            <person name="Nash W.E."/>
            <person name="Mardis E.R."/>
            <person name="Wilson R.K."/>
        </authorList>
    </citation>
    <scope>NUCLEOTIDE SEQUENCE [LARGE SCALE GENOMIC DNA]</scope>
    <source>
        <strain evidence="1">ATCC 8492</strain>
    </source>
</reference>
<evidence type="ECO:0000313" key="2">
    <source>
        <dbReference type="Proteomes" id="UP000004110"/>
    </source>
</evidence>
<proteinExistence type="predicted"/>
<keyword evidence="2" id="KW-1185">Reference proteome</keyword>
<name>A0ABC9NDQ6_BACUC</name>
<dbReference type="Proteomes" id="UP000004110">
    <property type="component" value="Unassembled WGS sequence"/>
</dbReference>
<dbReference type="EMBL" id="AAYH02000041">
    <property type="protein sequence ID" value="EDO54748.1"/>
    <property type="molecule type" value="Genomic_DNA"/>
</dbReference>
<sequence length="36" mass="4240">MFNSFHSCLSLNQPKDRAKIKENFLTESILSWNIVK</sequence>
<organism evidence="1 2">
    <name type="scientific">Bacteroides uniformis (strain ATCC 8492 / DSM 6597 / CCUG 4942 / CIP 103695 / JCM 5828 / KCTC 5204 / NCTC 13054 / VPI 0061)</name>
    <dbReference type="NCBI Taxonomy" id="411479"/>
    <lineage>
        <taxon>Bacteria</taxon>
        <taxon>Pseudomonadati</taxon>
        <taxon>Bacteroidota</taxon>
        <taxon>Bacteroidia</taxon>
        <taxon>Bacteroidales</taxon>
        <taxon>Bacteroidaceae</taxon>
        <taxon>Bacteroides</taxon>
    </lineage>
</organism>
<protein>
    <submittedName>
        <fullName evidence="1">Uncharacterized protein</fullName>
    </submittedName>
</protein>
<gene>
    <name evidence="1" type="ORF">BACUNI_01733</name>
</gene>
<accession>A0ABC9NDQ6</accession>
<comment type="caution">
    <text evidence="1">The sequence shown here is derived from an EMBL/GenBank/DDBJ whole genome shotgun (WGS) entry which is preliminary data.</text>
</comment>